<dbReference type="InterPro" id="IPR027417">
    <property type="entry name" value="P-loop_NTPase"/>
</dbReference>
<gene>
    <name evidence="1" type="ORF">GCM10025864_17200</name>
</gene>
<dbReference type="PANTHER" id="PTHR42957:SF1">
    <property type="entry name" value="HELICASE MJ1565-RELATED"/>
    <property type="match status" value="1"/>
</dbReference>
<name>A0ABQ6HZT4_9MICO</name>
<evidence type="ECO:0000313" key="1">
    <source>
        <dbReference type="EMBL" id="GMA23961.1"/>
    </source>
</evidence>
<sequence>MALRARAALLQIDPVRDADEYNVLLHLEGEIGPLESDRLATVLRESDDPAKHALLRRLENLGVLEWDVWARGQASAEDVVDAHPRATVVDLGGFREPQEAKVAALAVLDHLWATREQREPMLIVIDEAHNLCRPDPETDVEAALTERIVQIAAEGRKYGLWLVLSTQRPSKVHVNALSQCDNLALMRMSSPRDLAELGDVFGYAPADLLAASPHFLQGQALFAGGFVPEASVVQVAARWTHEGGSDVAVPL</sequence>
<proteinExistence type="predicted"/>
<keyword evidence="2" id="KW-1185">Reference proteome</keyword>
<dbReference type="Proteomes" id="UP001157091">
    <property type="component" value="Unassembled WGS sequence"/>
</dbReference>
<dbReference type="Gene3D" id="3.40.50.300">
    <property type="entry name" value="P-loop containing nucleotide triphosphate hydrolases"/>
    <property type="match status" value="1"/>
</dbReference>
<accession>A0ABQ6HZT4</accession>
<protein>
    <submittedName>
        <fullName evidence="1">Uncharacterized protein</fullName>
    </submittedName>
</protein>
<dbReference type="PANTHER" id="PTHR42957">
    <property type="entry name" value="HELICASE MJ1565-RELATED"/>
    <property type="match status" value="1"/>
</dbReference>
<organism evidence="1 2">
    <name type="scientific">Luteimicrobium album</name>
    <dbReference type="NCBI Taxonomy" id="1054550"/>
    <lineage>
        <taxon>Bacteria</taxon>
        <taxon>Bacillati</taxon>
        <taxon>Actinomycetota</taxon>
        <taxon>Actinomycetes</taxon>
        <taxon>Micrococcales</taxon>
        <taxon>Luteimicrobium</taxon>
    </lineage>
</organism>
<dbReference type="InterPro" id="IPR008571">
    <property type="entry name" value="HerA-like"/>
</dbReference>
<dbReference type="SUPFAM" id="SSF52540">
    <property type="entry name" value="P-loop containing nucleoside triphosphate hydrolases"/>
    <property type="match status" value="1"/>
</dbReference>
<reference evidence="2" key="1">
    <citation type="journal article" date="2019" name="Int. J. Syst. Evol. Microbiol.">
        <title>The Global Catalogue of Microorganisms (GCM) 10K type strain sequencing project: providing services to taxonomists for standard genome sequencing and annotation.</title>
        <authorList>
            <consortium name="The Broad Institute Genomics Platform"/>
            <consortium name="The Broad Institute Genome Sequencing Center for Infectious Disease"/>
            <person name="Wu L."/>
            <person name="Ma J."/>
        </authorList>
    </citation>
    <scope>NUCLEOTIDE SEQUENCE [LARGE SCALE GENOMIC DNA]</scope>
    <source>
        <strain evidence="2">NBRC 106348</strain>
    </source>
</reference>
<evidence type="ECO:0000313" key="2">
    <source>
        <dbReference type="Proteomes" id="UP001157091"/>
    </source>
</evidence>
<dbReference type="EMBL" id="BSUK01000001">
    <property type="protein sequence ID" value="GMA23961.1"/>
    <property type="molecule type" value="Genomic_DNA"/>
</dbReference>
<comment type="caution">
    <text evidence="1">The sequence shown here is derived from an EMBL/GenBank/DDBJ whole genome shotgun (WGS) entry which is preliminary data.</text>
</comment>